<sequence>MFSRTGFFVGRRSSSFRGESRGCKGDSVSVKYEDCFTSKPLSFVSWLTKLASIRCRLAEYGEFSWRIYLCTNSSVGVLFRSLCKLYRWKQRGGGGGWMVSACRDSYVTPASLLVKSSSKGYRQFYIFCADDGARKVHYANEMCKCSLVNKLATHQKLIIKWERRRMMSGNVE</sequence>
<dbReference type="AlphaFoldDB" id="A0A085NGH6"/>
<evidence type="ECO:0000313" key="1">
    <source>
        <dbReference type="EMBL" id="KFD68572.1"/>
    </source>
</evidence>
<reference evidence="1" key="1">
    <citation type="journal article" date="2014" name="Nat. Genet.">
        <title>Genome and transcriptome of the porcine whipworm Trichuris suis.</title>
        <authorList>
            <person name="Jex A.R."/>
            <person name="Nejsum P."/>
            <person name="Schwarz E.M."/>
            <person name="Hu L."/>
            <person name="Young N.D."/>
            <person name="Hall R.S."/>
            <person name="Korhonen P.K."/>
            <person name="Liao S."/>
            <person name="Thamsborg S."/>
            <person name="Xia J."/>
            <person name="Xu P."/>
            <person name="Wang S."/>
            <person name="Scheerlinck J.P."/>
            <person name="Hofmann A."/>
            <person name="Sternberg P.W."/>
            <person name="Wang J."/>
            <person name="Gasser R.B."/>
        </authorList>
    </citation>
    <scope>NUCLEOTIDE SEQUENCE [LARGE SCALE GENOMIC DNA]</scope>
    <source>
        <strain evidence="1">DCEP-RM93F</strain>
    </source>
</reference>
<proteinExistence type="predicted"/>
<accession>A0A085NGH6</accession>
<dbReference type="EMBL" id="KL367503">
    <property type="protein sequence ID" value="KFD68572.1"/>
    <property type="molecule type" value="Genomic_DNA"/>
</dbReference>
<name>A0A085NGH6_9BILA</name>
<dbReference type="Proteomes" id="UP000030758">
    <property type="component" value="Unassembled WGS sequence"/>
</dbReference>
<protein>
    <submittedName>
        <fullName evidence="1">Uncharacterized protein</fullName>
    </submittedName>
</protein>
<gene>
    <name evidence="1" type="ORF">M514_19205</name>
</gene>
<organism evidence="1">
    <name type="scientific">Trichuris suis</name>
    <name type="common">pig whipworm</name>
    <dbReference type="NCBI Taxonomy" id="68888"/>
    <lineage>
        <taxon>Eukaryota</taxon>
        <taxon>Metazoa</taxon>
        <taxon>Ecdysozoa</taxon>
        <taxon>Nematoda</taxon>
        <taxon>Enoplea</taxon>
        <taxon>Dorylaimia</taxon>
        <taxon>Trichinellida</taxon>
        <taxon>Trichuridae</taxon>
        <taxon>Trichuris</taxon>
    </lineage>
</organism>